<dbReference type="Proteomes" id="UP000187526">
    <property type="component" value="Unassembled WGS sequence"/>
</dbReference>
<comment type="caution">
    <text evidence="9">The sequence shown here is derived from an EMBL/GenBank/DDBJ whole genome shotgun (WGS) entry which is preliminary data.</text>
</comment>
<dbReference type="InterPro" id="IPR018357">
    <property type="entry name" value="Hexapep_transf_CS"/>
</dbReference>
<evidence type="ECO:0000313" key="9">
    <source>
        <dbReference type="EMBL" id="OMG53599.1"/>
    </source>
</evidence>
<dbReference type="PANTHER" id="PTHR43300">
    <property type="entry name" value="ACETYLTRANSFERASE"/>
    <property type="match status" value="1"/>
</dbReference>
<keyword evidence="5" id="KW-0677">Repeat</keyword>
<evidence type="ECO:0000313" key="10">
    <source>
        <dbReference type="Proteomes" id="UP000187526"/>
    </source>
</evidence>
<evidence type="ECO:0000256" key="1">
    <source>
        <dbReference type="ARBA" id="ARBA00007274"/>
    </source>
</evidence>
<evidence type="ECO:0000256" key="7">
    <source>
        <dbReference type="ARBA" id="ARBA00023315"/>
    </source>
</evidence>
<dbReference type="EMBL" id="MTHD01000003">
    <property type="protein sequence ID" value="OMG53599.1"/>
    <property type="molecule type" value="Genomic_DNA"/>
</dbReference>
<dbReference type="SUPFAM" id="SSF51161">
    <property type="entry name" value="Trimeric LpxA-like enzymes"/>
    <property type="match status" value="1"/>
</dbReference>
<evidence type="ECO:0000256" key="8">
    <source>
        <dbReference type="ARBA" id="ARBA00047633"/>
    </source>
</evidence>
<dbReference type="InterPro" id="IPR001451">
    <property type="entry name" value="Hexapep"/>
</dbReference>
<dbReference type="GO" id="GO:0046677">
    <property type="term" value="P:response to antibiotic"/>
    <property type="evidence" value="ECO:0007669"/>
    <property type="project" value="UniProtKB-KW"/>
</dbReference>
<keyword evidence="7" id="KW-0012">Acyltransferase</keyword>
<name>A0A1R1I4N5_9RHOO</name>
<dbReference type="InterPro" id="IPR050179">
    <property type="entry name" value="Trans_hexapeptide_repeat"/>
</dbReference>
<dbReference type="AlphaFoldDB" id="A0A1R1I4N5"/>
<organism evidence="9 10">
    <name type="scientific">Azonexus hydrophilus</name>
    <dbReference type="NCBI Taxonomy" id="418702"/>
    <lineage>
        <taxon>Bacteria</taxon>
        <taxon>Pseudomonadati</taxon>
        <taxon>Pseudomonadota</taxon>
        <taxon>Betaproteobacteria</taxon>
        <taxon>Rhodocyclales</taxon>
        <taxon>Azonexaceae</taxon>
        <taxon>Azonexus</taxon>
    </lineage>
</organism>
<dbReference type="GO" id="GO:0008811">
    <property type="term" value="F:chloramphenicol O-acetyltransferase activity"/>
    <property type="evidence" value="ECO:0007669"/>
    <property type="project" value="UniProtKB-EC"/>
</dbReference>
<comment type="similarity">
    <text evidence="1">Belongs to the transferase hexapeptide repeat family.</text>
</comment>
<protein>
    <recommendedName>
        <fullName evidence="3">Chloramphenicol acetyltransferase</fullName>
        <ecNumber evidence="2">2.3.1.28</ecNumber>
    </recommendedName>
</protein>
<dbReference type="PROSITE" id="PS00101">
    <property type="entry name" value="HEXAPEP_TRANSFERASES"/>
    <property type="match status" value="1"/>
</dbReference>
<evidence type="ECO:0000256" key="4">
    <source>
        <dbReference type="ARBA" id="ARBA00022679"/>
    </source>
</evidence>
<dbReference type="STRING" id="418702.BJN45_09155"/>
<evidence type="ECO:0000256" key="5">
    <source>
        <dbReference type="ARBA" id="ARBA00022737"/>
    </source>
</evidence>
<dbReference type="EC" id="2.3.1.28" evidence="2"/>
<dbReference type="CDD" id="cd03349">
    <property type="entry name" value="LbH_XAT"/>
    <property type="match status" value="1"/>
</dbReference>
<evidence type="ECO:0000256" key="2">
    <source>
        <dbReference type="ARBA" id="ARBA00013235"/>
    </source>
</evidence>
<dbReference type="RefSeq" id="WP_076094442.1">
    <property type="nucleotide sequence ID" value="NZ_MTHD01000003.1"/>
</dbReference>
<dbReference type="Pfam" id="PF00132">
    <property type="entry name" value="Hexapep"/>
    <property type="match status" value="1"/>
</dbReference>
<dbReference type="PANTHER" id="PTHR43300:SF12">
    <property type="entry name" value="CHLORAMPHENICOL ACETYLTRANSFERASE"/>
    <property type="match status" value="1"/>
</dbReference>
<reference evidence="9 10" key="1">
    <citation type="submission" date="2016-10" db="EMBL/GenBank/DDBJ databases">
        <title>Alkaliphiles isolated from bioreactors.</title>
        <authorList>
            <person name="Salah Z."/>
            <person name="Rout S.P."/>
            <person name="Humphreys P.N."/>
        </authorList>
    </citation>
    <scope>NUCLEOTIDE SEQUENCE [LARGE SCALE GENOMIC DNA]</scope>
    <source>
        <strain evidence="9 10">ZS02</strain>
    </source>
</reference>
<evidence type="ECO:0000256" key="3">
    <source>
        <dbReference type="ARBA" id="ARBA00020291"/>
    </source>
</evidence>
<keyword evidence="6" id="KW-0046">Antibiotic resistance</keyword>
<comment type="catalytic activity">
    <reaction evidence="8">
        <text>chloramphenicol + acetyl-CoA = chloramphenicol 3-acetate + CoA</text>
        <dbReference type="Rhea" id="RHEA:18421"/>
        <dbReference type="ChEBI" id="CHEBI:16730"/>
        <dbReference type="ChEBI" id="CHEBI:17698"/>
        <dbReference type="ChEBI" id="CHEBI:57287"/>
        <dbReference type="ChEBI" id="CHEBI:57288"/>
        <dbReference type="EC" id="2.3.1.28"/>
    </reaction>
</comment>
<keyword evidence="10" id="KW-1185">Reference proteome</keyword>
<gene>
    <name evidence="9" type="ORF">BJN45_09155</name>
</gene>
<sequence length="240" mass="26654">MRAYVRKLLLNRRLRALDIKIAFDQKKLGKSAQLQIEEGASIASASISFQHLSVGASSYIRSGCEILSISKIGRFCSIGNGVILGLERHGHPLDWVSTHPFQHDADGRNFVPPARPARLEHDVWVGREAIIMEGVTIGTGAVIGARTIVTQDVPPYAIFAGTPGRVIRFRHPPEIIVGLLASRWWNLPRNYLSHAPMDKPADFLLHLNQRPPEAQAHYSGLRITRDHMTPLTTEKIPETA</sequence>
<evidence type="ECO:0000256" key="6">
    <source>
        <dbReference type="ARBA" id="ARBA00023251"/>
    </source>
</evidence>
<keyword evidence="4" id="KW-0808">Transferase</keyword>
<dbReference type="OrthoDB" id="9815592at2"/>
<dbReference type="Gene3D" id="2.160.10.10">
    <property type="entry name" value="Hexapeptide repeat proteins"/>
    <property type="match status" value="1"/>
</dbReference>
<dbReference type="InterPro" id="IPR011004">
    <property type="entry name" value="Trimer_LpxA-like_sf"/>
</dbReference>
<proteinExistence type="inferred from homology"/>
<accession>A0A1R1I4N5</accession>